<proteinExistence type="predicted"/>
<gene>
    <name evidence="1" type="ORF">CK203_086282</name>
</gene>
<dbReference type="PANTHER" id="PTHR11439">
    <property type="entry name" value="GAG-POL-RELATED RETROTRANSPOSON"/>
    <property type="match status" value="1"/>
</dbReference>
<evidence type="ECO:0000313" key="1">
    <source>
        <dbReference type="EMBL" id="RVW45824.1"/>
    </source>
</evidence>
<evidence type="ECO:0000313" key="2">
    <source>
        <dbReference type="Proteomes" id="UP000288805"/>
    </source>
</evidence>
<evidence type="ECO:0008006" key="3">
    <source>
        <dbReference type="Google" id="ProtNLM"/>
    </source>
</evidence>
<sequence length="63" mass="7407">MKSTHVDTGRYQRLPRKLIYLSHTRPDIAFAISVVSQYMHAPYKEHMEAVYGILKYLKGSPRR</sequence>
<dbReference type="EMBL" id="QGNW01001311">
    <property type="protein sequence ID" value="RVW45824.1"/>
    <property type="molecule type" value="Genomic_DNA"/>
</dbReference>
<dbReference type="PANTHER" id="PTHR11439:SF440">
    <property type="entry name" value="INTEGRASE CATALYTIC DOMAIN-CONTAINING PROTEIN"/>
    <property type="match status" value="1"/>
</dbReference>
<protein>
    <recommendedName>
        <fullName evidence="3">Retrovirus-related Pol polyprotein from transposon RE1</fullName>
    </recommendedName>
</protein>
<reference evidence="1 2" key="1">
    <citation type="journal article" date="2018" name="PLoS Genet.">
        <title>Population sequencing reveals clonal diversity and ancestral inbreeding in the grapevine cultivar Chardonnay.</title>
        <authorList>
            <person name="Roach M.J."/>
            <person name="Johnson D.L."/>
            <person name="Bohlmann J."/>
            <person name="van Vuuren H.J."/>
            <person name="Jones S.J."/>
            <person name="Pretorius I.S."/>
            <person name="Schmidt S.A."/>
            <person name="Borneman A.R."/>
        </authorList>
    </citation>
    <scope>NUCLEOTIDE SEQUENCE [LARGE SCALE GENOMIC DNA]</scope>
    <source>
        <strain evidence="2">cv. Chardonnay</strain>
        <tissue evidence="1">Leaf</tissue>
    </source>
</reference>
<dbReference type="Proteomes" id="UP000288805">
    <property type="component" value="Unassembled WGS sequence"/>
</dbReference>
<name>A0A438EDR7_VITVI</name>
<accession>A0A438EDR7</accession>
<dbReference type="AlphaFoldDB" id="A0A438EDR7"/>
<comment type="caution">
    <text evidence="1">The sequence shown here is derived from an EMBL/GenBank/DDBJ whole genome shotgun (WGS) entry which is preliminary data.</text>
</comment>
<organism evidence="1 2">
    <name type="scientific">Vitis vinifera</name>
    <name type="common">Grape</name>
    <dbReference type="NCBI Taxonomy" id="29760"/>
    <lineage>
        <taxon>Eukaryota</taxon>
        <taxon>Viridiplantae</taxon>
        <taxon>Streptophyta</taxon>
        <taxon>Embryophyta</taxon>
        <taxon>Tracheophyta</taxon>
        <taxon>Spermatophyta</taxon>
        <taxon>Magnoliopsida</taxon>
        <taxon>eudicotyledons</taxon>
        <taxon>Gunneridae</taxon>
        <taxon>Pentapetalae</taxon>
        <taxon>rosids</taxon>
        <taxon>Vitales</taxon>
        <taxon>Vitaceae</taxon>
        <taxon>Viteae</taxon>
        <taxon>Vitis</taxon>
    </lineage>
</organism>